<dbReference type="PANTHER" id="PTHR47561">
    <property type="entry name" value="POLYSACCHARIDE DEACETYLASE FAMILY PROTEIN (AFU_ORTHOLOGUE AFUA_6G05030)"/>
    <property type="match status" value="1"/>
</dbReference>
<sequence length="280" mass="32457">MNILGIDFEEWYHPELVKPHIKNIKRNPSVINGIDKILDLLRKHETFATFFVVGELLEIQPDIFDKIIENDHEIGFHTMHHDRLDSSGFEEKFSSEVKEFAKLTNHKSRGFRAPTFSLSNTSSWAIDILEENDYVYDSSIVPAKTSMYGSPNAEHKPYRITSKSIEKNDPSGKLIEFPLLVTRFLGKKIPAAGGFYLRTLPTKVIKNTLKNYQSKNMPGSFYIHSWELTPEFMPKLDLPFKDKFTTYHNLGKAYSRMSELLKSFEFTSFSRYIAENKMIN</sequence>
<evidence type="ECO:0000313" key="3">
    <source>
        <dbReference type="EMBL" id="SVA27584.1"/>
    </source>
</evidence>
<dbReference type="InterPro" id="IPR022560">
    <property type="entry name" value="DUF3473"/>
</dbReference>
<dbReference type="InterPro" id="IPR002509">
    <property type="entry name" value="NODB_dom"/>
</dbReference>
<feature type="domain" description="DUF3473" evidence="2">
    <location>
        <begin position="138"/>
        <end position="273"/>
    </location>
</feature>
<dbReference type="EMBL" id="UINC01006447">
    <property type="protein sequence ID" value="SVA27584.1"/>
    <property type="molecule type" value="Genomic_DNA"/>
</dbReference>
<feature type="domain" description="NodB homology" evidence="1">
    <location>
        <begin position="35"/>
        <end position="122"/>
    </location>
</feature>
<dbReference type="CDD" id="cd10941">
    <property type="entry name" value="CE4_PuuE_HpPgdA_like_2"/>
    <property type="match status" value="1"/>
</dbReference>
<reference evidence="3" key="1">
    <citation type="submission" date="2018-05" db="EMBL/GenBank/DDBJ databases">
        <authorList>
            <person name="Lanie J.A."/>
            <person name="Ng W.-L."/>
            <person name="Kazmierczak K.M."/>
            <person name="Andrzejewski T.M."/>
            <person name="Davidsen T.M."/>
            <person name="Wayne K.J."/>
            <person name="Tettelin H."/>
            <person name="Glass J.I."/>
            <person name="Rusch D."/>
            <person name="Podicherti R."/>
            <person name="Tsui H.-C.T."/>
            <person name="Winkler M.E."/>
        </authorList>
    </citation>
    <scope>NUCLEOTIDE SEQUENCE</scope>
</reference>
<dbReference type="SUPFAM" id="SSF88713">
    <property type="entry name" value="Glycoside hydrolase/deacetylase"/>
    <property type="match status" value="1"/>
</dbReference>
<dbReference type="Pfam" id="PF11959">
    <property type="entry name" value="DUF3473"/>
    <property type="match status" value="1"/>
</dbReference>
<dbReference type="InterPro" id="IPR045235">
    <property type="entry name" value="PuuE_HpPgdA-like"/>
</dbReference>
<protein>
    <recommendedName>
        <fullName evidence="4">NodB homology domain-containing protein</fullName>
    </recommendedName>
</protein>
<gene>
    <name evidence="3" type="ORF">METZ01_LOCUS80438</name>
</gene>
<dbReference type="AlphaFoldDB" id="A0A381UHZ5"/>
<accession>A0A381UHZ5</accession>
<evidence type="ECO:0008006" key="4">
    <source>
        <dbReference type="Google" id="ProtNLM"/>
    </source>
</evidence>
<evidence type="ECO:0000259" key="1">
    <source>
        <dbReference type="Pfam" id="PF01522"/>
    </source>
</evidence>
<dbReference type="GO" id="GO:0005975">
    <property type="term" value="P:carbohydrate metabolic process"/>
    <property type="evidence" value="ECO:0007669"/>
    <property type="project" value="InterPro"/>
</dbReference>
<dbReference type="InterPro" id="IPR011330">
    <property type="entry name" value="Glyco_hydro/deAcase_b/a-brl"/>
</dbReference>
<dbReference type="Pfam" id="PF01522">
    <property type="entry name" value="Polysacc_deac_1"/>
    <property type="match status" value="1"/>
</dbReference>
<organism evidence="3">
    <name type="scientific">marine metagenome</name>
    <dbReference type="NCBI Taxonomy" id="408172"/>
    <lineage>
        <taxon>unclassified sequences</taxon>
        <taxon>metagenomes</taxon>
        <taxon>ecological metagenomes</taxon>
    </lineage>
</organism>
<dbReference type="GO" id="GO:0016810">
    <property type="term" value="F:hydrolase activity, acting on carbon-nitrogen (but not peptide) bonds"/>
    <property type="evidence" value="ECO:0007669"/>
    <property type="project" value="InterPro"/>
</dbReference>
<evidence type="ECO:0000259" key="2">
    <source>
        <dbReference type="Pfam" id="PF11959"/>
    </source>
</evidence>
<dbReference type="PANTHER" id="PTHR47561:SF1">
    <property type="entry name" value="POLYSACCHARIDE DEACETYLASE FAMILY PROTEIN (AFU_ORTHOLOGUE AFUA_6G05030)"/>
    <property type="match status" value="1"/>
</dbReference>
<dbReference type="Gene3D" id="3.20.20.370">
    <property type="entry name" value="Glycoside hydrolase/deacetylase"/>
    <property type="match status" value="1"/>
</dbReference>
<name>A0A381UHZ5_9ZZZZ</name>
<proteinExistence type="predicted"/>